<feature type="domain" description="TMEM205-like" evidence="6">
    <location>
        <begin position="52"/>
        <end position="149"/>
    </location>
</feature>
<dbReference type="Proteomes" id="UP001347796">
    <property type="component" value="Unassembled WGS sequence"/>
</dbReference>
<protein>
    <recommendedName>
        <fullName evidence="6">TMEM205-like domain-containing protein</fullName>
    </recommendedName>
</protein>
<dbReference type="EMBL" id="JAZGQO010000011">
    <property type="protein sequence ID" value="KAK6173767.1"/>
    <property type="molecule type" value="Genomic_DNA"/>
</dbReference>
<feature type="transmembrane region" description="Helical" evidence="5">
    <location>
        <begin position="119"/>
        <end position="144"/>
    </location>
</feature>
<dbReference type="InterPro" id="IPR025423">
    <property type="entry name" value="TMEM205-like"/>
</dbReference>
<dbReference type="AlphaFoldDB" id="A0AAN8JAK4"/>
<organism evidence="7 8">
    <name type="scientific">Patella caerulea</name>
    <name type="common">Rayed Mediterranean limpet</name>
    <dbReference type="NCBI Taxonomy" id="87958"/>
    <lineage>
        <taxon>Eukaryota</taxon>
        <taxon>Metazoa</taxon>
        <taxon>Spiralia</taxon>
        <taxon>Lophotrochozoa</taxon>
        <taxon>Mollusca</taxon>
        <taxon>Gastropoda</taxon>
        <taxon>Patellogastropoda</taxon>
        <taxon>Patelloidea</taxon>
        <taxon>Patellidae</taxon>
        <taxon>Patella</taxon>
    </lineage>
</organism>
<feature type="transmembrane region" description="Helical" evidence="5">
    <location>
        <begin position="53"/>
        <end position="74"/>
    </location>
</feature>
<evidence type="ECO:0000259" key="6">
    <source>
        <dbReference type="Pfam" id="PF13664"/>
    </source>
</evidence>
<evidence type="ECO:0000256" key="1">
    <source>
        <dbReference type="ARBA" id="ARBA00004370"/>
    </source>
</evidence>
<keyword evidence="3 5" id="KW-1133">Transmembrane helix</keyword>
<evidence type="ECO:0000256" key="2">
    <source>
        <dbReference type="ARBA" id="ARBA00022692"/>
    </source>
</evidence>
<evidence type="ECO:0000256" key="5">
    <source>
        <dbReference type="SAM" id="Phobius"/>
    </source>
</evidence>
<keyword evidence="4 5" id="KW-0472">Membrane</keyword>
<evidence type="ECO:0000256" key="4">
    <source>
        <dbReference type="ARBA" id="ARBA00023136"/>
    </source>
</evidence>
<proteinExistence type="predicted"/>
<gene>
    <name evidence="7" type="ORF">SNE40_017168</name>
</gene>
<dbReference type="PANTHER" id="PTHR23241">
    <property type="entry name" value="LATE EMBRYOGENESIS ABUNDANT PLANTS LEA-RELATED"/>
    <property type="match status" value="1"/>
</dbReference>
<accession>A0AAN8JAK4</accession>
<comment type="caution">
    <text evidence="7">The sequence shown here is derived from an EMBL/GenBank/DDBJ whole genome shotgun (WGS) entry which is preliminary data.</text>
</comment>
<dbReference type="InterPro" id="IPR053009">
    <property type="entry name" value="Xanthocillin_Biosynth-Assoc"/>
</dbReference>
<feature type="transmembrane region" description="Helical" evidence="5">
    <location>
        <begin position="86"/>
        <end position="107"/>
    </location>
</feature>
<name>A0AAN8JAK4_PATCE</name>
<evidence type="ECO:0000256" key="3">
    <source>
        <dbReference type="ARBA" id="ARBA00022989"/>
    </source>
</evidence>
<dbReference type="Pfam" id="PF13664">
    <property type="entry name" value="DUF4149"/>
    <property type="match status" value="1"/>
</dbReference>
<dbReference type="PANTHER" id="PTHR23241:SF102">
    <property type="entry name" value="LD23009P"/>
    <property type="match status" value="1"/>
</dbReference>
<keyword evidence="8" id="KW-1185">Reference proteome</keyword>
<dbReference type="GO" id="GO:0016020">
    <property type="term" value="C:membrane"/>
    <property type="evidence" value="ECO:0007669"/>
    <property type="project" value="UniProtKB-SubCell"/>
</dbReference>
<comment type="subcellular location">
    <subcellularLocation>
        <location evidence="1">Membrane</location>
    </subcellularLocation>
</comment>
<feature type="transmembrane region" description="Helical" evidence="5">
    <location>
        <begin position="14"/>
        <end position="33"/>
    </location>
</feature>
<keyword evidence="2 5" id="KW-0812">Transmembrane</keyword>
<sequence>MAVLNMDKIRVGQIQYLAVMVMVIFLSFILFPGRRRVEPTSTFLTLVHLGTFAAQYGAQLWVTLVAGITMFCSLPRRMFGQVQKRLFPMFFFWCLLTSAIVTATHILRHPVETWSYSQYVAIYALSAGFISAAVNSIILSPLIVSAMLKTFQMEVEAGVGDIVGYANVPELKKNPEYVNSYRTFRRCHGASACLTVVSLAANTVHLYYLACQLVPGLI</sequence>
<evidence type="ECO:0000313" key="8">
    <source>
        <dbReference type="Proteomes" id="UP001347796"/>
    </source>
</evidence>
<reference evidence="7 8" key="1">
    <citation type="submission" date="2024-01" db="EMBL/GenBank/DDBJ databases">
        <title>The genome of the rayed Mediterranean limpet Patella caerulea (Linnaeus, 1758).</title>
        <authorList>
            <person name="Anh-Thu Weber A."/>
            <person name="Halstead-Nussloch G."/>
        </authorList>
    </citation>
    <scope>NUCLEOTIDE SEQUENCE [LARGE SCALE GENOMIC DNA]</scope>
    <source>
        <strain evidence="7">AATW-2023a</strain>
        <tissue evidence="7">Whole specimen</tissue>
    </source>
</reference>
<evidence type="ECO:0000313" key="7">
    <source>
        <dbReference type="EMBL" id="KAK6173767.1"/>
    </source>
</evidence>